<evidence type="ECO:0000313" key="2">
    <source>
        <dbReference type="Proteomes" id="UP000198414"/>
    </source>
</evidence>
<evidence type="ECO:0000313" key="1">
    <source>
        <dbReference type="EMBL" id="GAX07050.1"/>
    </source>
</evidence>
<name>A0A1Z5IYY5_9LACO</name>
<protein>
    <submittedName>
        <fullName evidence="1">Uncharacterized protein</fullName>
    </submittedName>
</protein>
<sequence length="85" mass="9496">MEKQIVTVGGVKYVVTEPAYDEISESKVVGVNGTVKTVSGKGYRLDGNPDDMFEIEWVLDNYSDGKDADEWVKDWDTADAVYELD</sequence>
<reference evidence="1 2" key="1">
    <citation type="submission" date="2015-11" db="EMBL/GenBank/DDBJ databases">
        <title>Draft genome sequences of new species of the genus Lactobacillus isolated from orchardgrass silage.</title>
        <authorList>
            <person name="Tohno M."/>
            <person name="Tanizawa Y."/>
            <person name="Arita M."/>
        </authorList>
    </citation>
    <scope>NUCLEOTIDE SEQUENCE [LARGE SCALE GENOMIC DNA]</scope>
    <source>
        <strain evidence="1 2">IWT25</strain>
    </source>
</reference>
<dbReference type="AlphaFoldDB" id="A0A1Z5IYY5"/>
<accession>A0A1Z5IYY5</accession>
<proteinExistence type="predicted"/>
<dbReference type="RefSeq" id="WP_089121953.1">
    <property type="nucleotide sequence ID" value="NZ_BCMI01000033.1"/>
</dbReference>
<dbReference type="Proteomes" id="UP000198414">
    <property type="component" value="Unassembled WGS sequence"/>
</dbReference>
<organism evidence="1 2">
    <name type="scientific">Secundilactobacillus pentosiphilus</name>
    <dbReference type="NCBI Taxonomy" id="1714682"/>
    <lineage>
        <taxon>Bacteria</taxon>
        <taxon>Bacillati</taxon>
        <taxon>Bacillota</taxon>
        <taxon>Bacilli</taxon>
        <taxon>Lactobacillales</taxon>
        <taxon>Lactobacillaceae</taxon>
        <taxon>Secundilactobacillus</taxon>
    </lineage>
</organism>
<gene>
    <name evidence="1" type="ORF">IWT25_02398</name>
</gene>
<comment type="caution">
    <text evidence="1">The sequence shown here is derived from an EMBL/GenBank/DDBJ whole genome shotgun (WGS) entry which is preliminary data.</text>
</comment>
<dbReference type="EMBL" id="BCMI01000033">
    <property type="protein sequence ID" value="GAX07050.1"/>
    <property type="molecule type" value="Genomic_DNA"/>
</dbReference>